<protein>
    <recommendedName>
        <fullName evidence="2 7">Phosphoglycerate kinase</fullName>
        <ecNumber evidence="2 7">2.7.2.3</ecNumber>
    </recommendedName>
</protein>
<dbReference type="GO" id="GO:0005829">
    <property type="term" value="C:cytosol"/>
    <property type="evidence" value="ECO:0007669"/>
    <property type="project" value="TreeGrafter"/>
</dbReference>
<keyword evidence="7" id="KW-0963">Cytoplasm</keyword>
<evidence type="ECO:0000313" key="11">
    <source>
        <dbReference type="EMBL" id="KKW21110.1"/>
    </source>
</evidence>
<dbReference type="EMBL" id="LCQQ01000014">
    <property type="protein sequence ID" value="KKW21110.1"/>
    <property type="molecule type" value="Genomic_DNA"/>
</dbReference>
<dbReference type="SUPFAM" id="SSF53748">
    <property type="entry name" value="Phosphoglycerate kinase"/>
    <property type="match status" value="1"/>
</dbReference>
<comment type="caution">
    <text evidence="11">The sequence shown here is derived from an EMBL/GenBank/DDBJ whole genome shotgun (WGS) entry which is preliminary data.</text>
</comment>
<dbReference type="PANTHER" id="PTHR11406">
    <property type="entry name" value="PHOSPHOGLYCERATE KINASE"/>
    <property type="match status" value="1"/>
</dbReference>
<comment type="subunit">
    <text evidence="7">Monomer.</text>
</comment>
<evidence type="ECO:0000256" key="3">
    <source>
        <dbReference type="ARBA" id="ARBA00022679"/>
    </source>
</evidence>
<evidence type="ECO:0000256" key="8">
    <source>
        <dbReference type="PIRSR" id="PIRSR000724-1"/>
    </source>
</evidence>
<sequence length="388" mass="44037">MKLRDVLHAHLKKNTRVLLRVDFNVVVKNGRVLDDFRMRQSLATIQFLLEKGCRIRILAHLGRPEGRRVSTLSLRPLERHLKHILGRRVIFISNPTSVRAYRDFNNARDILFFENLRFWKGEERDSPAFAKALSRWGDIYVNEAFSDSHRTHASIVRLARLIPSYVGIRFSEEVRFLGRALKNPRRPFLVVLGGAKVSTKLPLIRRFLDRADRIIIAGAMANTVFFLRGMEIGRSTAERDKTHILPKALFSNPKILYPVDARVVRYRAIASSAARVRDTNAIQSQDFIGDIGPRSLEMFYREAKRARTILWNGPLGYTDERRFEGGTREFALALSRLKSFRIVGGGETVGVINRSGLVKAFSHVSTGGGAMLEFLMGKKLPGISALKS</sequence>
<evidence type="ECO:0000256" key="6">
    <source>
        <dbReference type="ARBA" id="ARBA00022840"/>
    </source>
</evidence>
<dbReference type="EC" id="2.7.2.3" evidence="2 7"/>
<feature type="binding site" evidence="7">
    <location>
        <begin position="345"/>
        <end position="348"/>
    </location>
    <ligand>
        <name>ATP</name>
        <dbReference type="ChEBI" id="CHEBI:30616"/>
    </ligand>
</feature>
<dbReference type="InterPro" id="IPR036043">
    <property type="entry name" value="Phosphoglycerate_kinase_sf"/>
</dbReference>
<comment type="pathway">
    <text evidence="7">Carbohydrate degradation; glycolysis; pyruvate from D-glyceraldehyde 3-phosphate: step 2/5.</text>
</comment>
<reference evidence="11 12" key="1">
    <citation type="journal article" date="2015" name="Nature">
        <title>rRNA introns, odd ribosomes, and small enigmatic genomes across a large radiation of phyla.</title>
        <authorList>
            <person name="Brown C.T."/>
            <person name="Hug L.A."/>
            <person name="Thomas B.C."/>
            <person name="Sharon I."/>
            <person name="Castelle C.J."/>
            <person name="Singh A."/>
            <person name="Wilkins M.J."/>
            <person name="Williams K.H."/>
            <person name="Banfield J.F."/>
        </authorList>
    </citation>
    <scope>NUCLEOTIDE SEQUENCE [LARGE SCALE GENOMIC DNA]</scope>
</reference>
<feature type="binding site" evidence="8">
    <location>
        <position position="37"/>
    </location>
    <ligand>
        <name>(2R)-3-phosphoglycerate</name>
        <dbReference type="ChEBI" id="CHEBI:58272"/>
    </ligand>
</feature>
<dbReference type="HAMAP" id="MF_00145">
    <property type="entry name" value="Phosphoglyc_kinase"/>
    <property type="match status" value="1"/>
</dbReference>
<keyword evidence="6 7" id="KW-0067">ATP-binding</keyword>
<dbReference type="InterPro" id="IPR001576">
    <property type="entry name" value="Phosphoglycerate_kinase"/>
</dbReference>
<dbReference type="Gene3D" id="3.40.50.1260">
    <property type="entry name" value="Phosphoglycerate kinase, N-terminal domain"/>
    <property type="match status" value="2"/>
</dbReference>
<keyword evidence="7" id="KW-0324">Glycolysis</keyword>
<keyword evidence="4 7" id="KW-0547">Nucleotide-binding</keyword>
<name>A0A0G1WRE8_9BACT</name>
<dbReference type="PRINTS" id="PR00477">
    <property type="entry name" value="PHGLYCKINASE"/>
</dbReference>
<feature type="binding site" evidence="7">
    <location>
        <position position="117"/>
    </location>
    <ligand>
        <name>substrate</name>
    </ligand>
</feature>
<feature type="binding site" evidence="7">
    <location>
        <position position="37"/>
    </location>
    <ligand>
        <name>substrate</name>
    </ligand>
</feature>
<feature type="binding site" evidence="7 8">
    <location>
        <begin position="60"/>
        <end position="63"/>
    </location>
    <ligand>
        <name>substrate</name>
    </ligand>
</feature>
<dbReference type="AlphaFoldDB" id="A0A0G1WRE8"/>
<comment type="similarity">
    <text evidence="7 10">Belongs to the phosphoglycerate kinase family.</text>
</comment>
<evidence type="ECO:0000256" key="4">
    <source>
        <dbReference type="ARBA" id="ARBA00022741"/>
    </source>
</evidence>
<feature type="binding site" evidence="7 8">
    <location>
        <begin position="22"/>
        <end position="24"/>
    </location>
    <ligand>
        <name>substrate</name>
    </ligand>
</feature>
<feature type="binding site" evidence="7 9">
    <location>
        <position position="200"/>
    </location>
    <ligand>
        <name>ATP</name>
        <dbReference type="ChEBI" id="CHEBI:30616"/>
    </ligand>
</feature>
<dbReference type="GO" id="GO:0004618">
    <property type="term" value="F:phosphoglycerate kinase activity"/>
    <property type="evidence" value="ECO:0007669"/>
    <property type="project" value="UniProtKB-UniRule"/>
</dbReference>
<keyword evidence="5 7" id="KW-0418">Kinase</keyword>
<dbReference type="PANTHER" id="PTHR11406:SF23">
    <property type="entry name" value="PHOSPHOGLYCERATE KINASE 1, CHLOROPLASTIC-RELATED"/>
    <property type="match status" value="1"/>
</dbReference>
<dbReference type="GO" id="GO:0043531">
    <property type="term" value="F:ADP binding"/>
    <property type="evidence" value="ECO:0007669"/>
    <property type="project" value="TreeGrafter"/>
</dbReference>
<dbReference type="GO" id="GO:0005524">
    <property type="term" value="F:ATP binding"/>
    <property type="evidence" value="ECO:0007669"/>
    <property type="project" value="UniProtKB-KW"/>
</dbReference>
<dbReference type="PATRIC" id="fig|1618608.3.peg.232"/>
<evidence type="ECO:0000256" key="5">
    <source>
        <dbReference type="ARBA" id="ARBA00022777"/>
    </source>
</evidence>
<accession>A0A0G1WRE8</accession>
<keyword evidence="3 7" id="KW-0808">Transferase</keyword>
<proteinExistence type="inferred from homology"/>
<evidence type="ECO:0000256" key="1">
    <source>
        <dbReference type="ARBA" id="ARBA00000642"/>
    </source>
</evidence>
<dbReference type="InterPro" id="IPR015824">
    <property type="entry name" value="Phosphoglycerate_kinase_N"/>
</dbReference>
<comment type="subcellular location">
    <subcellularLocation>
        <location evidence="7">Cytoplasm</location>
    </subcellularLocation>
</comment>
<evidence type="ECO:0000256" key="2">
    <source>
        <dbReference type="ARBA" id="ARBA00013061"/>
    </source>
</evidence>
<comment type="catalytic activity">
    <reaction evidence="1 7 10">
        <text>(2R)-3-phosphoglycerate + ATP = (2R)-3-phospho-glyceroyl phosphate + ADP</text>
        <dbReference type="Rhea" id="RHEA:14801"/>
        <dbReference type="ChEBI" id="CHEBI:30616"/>
        <dbReference type="ChEBI" id="CHEBI:57604"/>
        <dbReference type="ChEBI" id="CHEBI:58272"/>
        <dbReference type="ChEBI" id="CHEBI:456216"/>
        <dbReference type="EC" id="2.7.2.3"/>
    </reaction>
</comment>
<feature type="binding site" evidence="7">
    <location>
        <position position="150"/>
    </location>
    <ligand>
        <name>substrate</name>
    </ligand>
</feature>
<evidence type="ECO:0000313" key="12">
    <source>
        <dbReference type="Proteomes" id="UP000034201"/>
    </source>
</evidence>
<organism evidence="11 12">
    <name type="scientific">Candidatus Adlerbacteria bacterium GW2011_GWC1_50_9</name>
    <dbReference type="NCBI Taxonomy" id="1618608"/>
    <lineage>
        <taxon>Bacteria</taxon>
        <taxon>Candidatus Adleribacteriota</taxon>
    </lineage>
</organism>
<dbReference type="Proteomes" id="UP000034201">
    <property type="component" value="Unassembled WGS sequence"/>
</dbReference>
<dbReference type="GO" id="GO:0006094">
    <property type="term" value="P:gluconeogenesis"/>
    <property type="evidence" value="ECO:0007669"/>
    <property type="project" value="TreeGrafter"/>
</dbReference>
<feature type="binding site" evidence="8">
    <location>
        <position position="117"/>
    </location>
    <ligand>
        <name>(2R)-3-phosphoglycerate</name>
        <dbReference type="ChEBI" id="CHEBI:58272"/>
    </ligand>
</feature>
<dbReference type="PIRSF" id="PIRSF000724">
    <property type="entry name" value="Pgk"/>
    <property type="match status" value="1"/>
</dbReference>
<evidence type="ECO:0000256" key="10">
    <source>
        <dbReference type="RuleBase" id="RU000532"/>
    </source>
</evidence>
<gene>
    <name evidence="7" type="primary">pgk</name>
    <name evidence="11" type="ORF">UY61_C0014G0004</name>
</gene>
<evidence type="ECO:0000256" key="7">
    <source>
        <dbReference type="HAMAP-Rule" id="MF_00145"/>
    </source>
</evidence>
<feature type="binding site" evidence="8">
    <location>
        <position position="150"/>
    </location>
    <ligand>
        <name>(2R)-3-phosphoglycerate</name>
        <dbReference type="ChEBI" id="CHEBI:58272"/>
    </ligand>
</feature>
<comment type="caution">
    <text evidence="7">Lacks conserved residue(s) required for the propagation of feature annotation.</text>
</comment>
<dbReference type="Pfam" id="PF00162">
    <property type="entry name" value="PGK"/>
    <property type="match status" value="1"/>
</dbReference>
<evidence type="ECO:0000256" key="9">
    <source>
        <dbReference type="PIRSR" id="PIRSR000724-2"/>
    </source>
</evidence>
<dbReference type="UniPathway" id="UPA00109">
    <property type="reaction ID" value="UER00185"/>
</dbReference>
<dbReference type="GO" id="GO:0006096">
    <property type="term" value="P:glycolytic process"/>
    <property type="evidence" value="ECO:0007669"/>
    <property type="project" value="UniProtKB-UniRule"/>
</dbReference>